<gene>
    <name evidence="5" type="ORF">Lfee_0332</name>
    <name evidence="6" type="ORF">NCTC12022_02256</name>
</gene>
<protein>
    <submittedName>
        <fullName evidence="5">KQDN repeat-containing protein</fullName>
    </submittedName>
</protein>
<feature type="transmembrane region" description="Helical" evidence="2">
    <location>
        <begin position="415"/>
        <end position="435"/>
    </location>
</feature>
<dbReference type="AlphaFoldDB" id="A0A0W0U854"/>
<feature type="region of interest" description="Disordered" evidence="1">
    <location>
        <begin position="378"/>
        <end position="405"/>
    </location>
</feature>
<dbReference type="EMBL" id="LNYB01000012">
    <property type="protein sequence ID" value="KTD03931.1"/>
    <property type="molecule type" value="Genomic_DNA"/>
</dbReference>
<dbReference type="EMBL" id="UASS01000022">
    <property type="protein sequence ID" value="SPX61516.1"/>
    <property type="molecule type" value="Genomic_DNA"/>
</dbReference>
<keyword evidence="2" id="KW-1133">Transmembrane helix</keyword>
<evidence type="ECO:0000313" key="6">
    <source>
        <dbReference type="EMBL" id="SPX61516.1"/>
    </source>
</evidence>
<feature type="chain" id="PRO_5036003131" evidence="3">
    <location>
        <begin position="20"/>
        <end position="552"/>
    </location>
</feature>
<feature type="compositionally biased region" description="Basic and acidic residues" evidence="1">
    <location>
        <begin position="394"/>
        <end position="403"/>
    </location>
</feature>
<accession>A0A0W0U854</accession>
<evidence type="ECO:0000256" key="1">
    <source>
        <dbReference type="SAM" id="MobiDB-lite"/>
    </source>
</evidence>
<dbReference type="InterPro" id="IPR025738">
    <property type="entry name" value="BatD"/>
</dbReference>
<dbReference type="OrthoDB" id="5293418at2"/>
<dbReference type="Proteomes" id="UP000251942">
    <property type="component" value="Unassembled WGS sequence"/>
</dbReference>
<evidence type="ECO:0000259" key="4">
    <source>
        <dbReference type="Pfam" id="PF25607"/>
    </source>
</evidence>
<sequence length="552" mass="61521">MKRILISLFLCCCLTVVFADVTVQLDVTQVQLGQPFRLTLTMDSAVDSVPDLTPLQKNFTILGTERSMNYSIINGQAHSVSQWIITLTANRNGVLSIPSLQIGQEYTKASSIEVTSEETPTTNGQQQTPQQDVFLETEVSVNTPFVNQQVIFTTRLYYSSRLLDASYQPPQVEDALMIPLGQGRHYQISSNSKIYAVEEQQYAIFPQKSGDLKINPPAFNALIYSMTPKRVHLQAKPTVLHVKPRLAGYKYWLAAKQVSLAETYDKNTMTFMQGDTLVRTVTLSAVAVPAQLLPTMDFGSSDQFSVYPEKPQEKTSFKHPNLVSSTTVKATYLLNKAGQITIPAIKVTWFNTTTGKKEISSLPALTLNVVASAAETKQSASPAVANSEPVAHTTEADARKEQQSIKPSLRPETNFAWWLASAFALAWLLTLGLWYRQRRQQAERQTAGQAMKQLAKACLDNHATEARDALLKWARFQWPEANLLNLTDVEKMVADTRLKKEINQLAQALYQDVSPQKTWQGTALWAAITSFKGAKLRPENSKTTPLPPIHRL</sequence>
<dbReference type="STRING" id="453.Lfee_0332"/>
<proteinExistence type="predicted"/>
<keyword evidence="2" id="KW-0812">Transmembrane</keyword>
<evidence type="ECO:0000256" key="2">
    <source>
        <dbReference type="SAM" id="Phobius"/>
    </source>
</evidence>
<dbReference type="InterPro" id="IPR057699">
    <property type="entry name" value="DUF7939"/>
</dbReference>
<keyword evidence="2" id="KW-0472">Membrane</keyword>
<name>A0A0W0U854_9GAMM</name>
<dbReference type="Pfam" id="PF13584">
    <property type="entry name" value="BatD"/>
    <property type="match status" value="1"/>
</dbReference>
<dbReference type="RefSeq" id="WP_058443550.1">
    <property type="nucleotide sequence ID" value="NZ_CAAAHT010000009.1"/>
</dbReference>
<evidence type="ECO:0000313" key="5">
    <source>
        <dbReference type="EMBL" id="KTD03931.1"/>
    </source>
</evidence>
<dbReference type="PATRIC" id="fig|453.4.peg.359"/>
<evidence type="ECO:0000256" key="3">
    <source>
        <dbReference type="SAM" id="SignalP"/>
    </source>
</evidence>
<evidence type="ECO:0000313" key="7">
    <source>
        <dbReference type="Proteomes" id="UP000054698"/>
    </source>
</evidence>
<reference evidence="5 7" key="1">
    <citation type="submission" date="2015-11" db="EMBL/GenBank/DDBJ databases">
        <title>Genomic analysis of 38 Legionella species identifies large and diverse effector repertoires.</title>
        <authorList>
            <person name="Burstein D."/>
            <person name="Amaro F."/>
            <person name="Zusman T."/>
            <person name="Lifshitz Z."/>
            <person name="Cohen O."/>
            <person name="Gilbert J.A."/>
            <person name="Pupko T."/>
            <person name="Shuman H.A."/>
            <person name="Segal G."/>
        </authorList>
    </citation>
    <scope>NUCLEOTIDE SEQUENCE [LARGE SCALE GENOMIC DNA]</scope>
    <source>
        <strain evidence="5 7">WO-44C</strain>
    </source>
</reference>
<dbReference type="Proteomes" id="UP000054698">
    <property type="component" value="Unassembled WGS sequence"/>
</dbReference>
<reference evidence="6 8" key="2">
    <citation type="submission" date="2018-06" db="EMBL/GenBank/DDBJ databases">
        <authorList>
            <consortium name="Pathogen Informatics"/>
            <person name="Doyle S."/>
        </authorList>
    </citation>
    <scope>NUCLEOTIDE SEQUENCE [LARGE SCALE GENOMIC DNA]</scope>
    <source>
        <strain evidence="6 8">NCTC12022</strain>
    </source>
</reference>
<feature type="domain" description="DUF7939" evidence="4">
    <location>
        <begin position="449"/>
        <end position="533"/>
    </location>
</feature>
<evidence type="ECO:0000313" key="8">
    <source>
        <dbReference type="Proteomes" id="UP000251942"/>
    </source>
</evidence>
<dbReference type="PANTHER" id="PTHR40940">
    <property type="entry name" value="PROTEIN BATD-RELATED"/>
    <property type="match status" value="1"/>
</dbReference>
<dbReference type="Pfam" id="PF25607">
    <property type="entry name" value="DUF7939"/>
    <property type="match status" value="1"/>
</dbReference>
<keyword evidence="7" id="KW-1185">Reference proteome</keyword>
<organism evidence="5 7">
    <name type="scientific">Legionella feeleii</name>
    <dbReference type="NCBI Taxonomy" id="453"/>
    <lineage>
        <taxon>Bacteria</taxon>
        <taxon>Pseudomonadati</taxon>
        <taxon>Pseudomonadota</taxon>
        <taxon>Gammaproteobacteria</taxon>
        <taxon>Legionellales</taxon>
        <taxon>Legionellaceae</taxon>
        <taxon>Legionella</taxon>
    </lineage>
</organism>
<keyword evidence="3" id="KW-0732">Signal</keyword>
<feature type="signal peptide" evidence="3">
    <location>
        <begin position="1"/>
        <end position="19"/>
    </location>
</feature>
<dbReference type="PANTHER" id="PTHR40940:SF1">
    <property type="entry name" value="PROTEIN BATD"/>
    <property type="match status" value="1"/>
</dbReference>